<dbReference type="Proteomes" id="UP000003477">
    <property type="component" value="Unassembled WGS sequence"/>
</dbReference>
<dbReference type="PATRIC" id="fig|423471.3.peg.1249"/>
<dbReference type="RefSeq" id="WP_007309801.1">
    <property type="nucleotide sequence ID" value="NZ_AESD01000213.1"/>
</dbReference>
<gene>
    <name evidence="1" type="ORF">CWATWH0003_1350</name>
</gene>
<organism evidence="1 2">
    <name type="scientific">Crocosphaera watsonii WH 0003</name>
    <dbReference type="NCBI Taxonomy" id="423471"/>
    <lineage>
        <taxon>Bacteria</taxon>
        <taxon>Bacillati</taxon>
        <taxon>Cyanobacteriota</taxon>
        <taxon>Cyanophyceae</taxon>
        <taxon>Oscillatoriophycideae</taxon>
        <taxon>Chroococcales</taxon>
        <taxon>Aphanothecaceae</taxon>
        <taxon>Crocosphaera</taxon>
    </lineage>
</organism>
<evidence type="ECO:0000313" key="1">
    <source>
        <dbReference type="EMBL" id="EHJ13963.1"/>
    </source>
</evidence>
<proteinExistence type="predicted"/>
<comment type="caution">
    <text evidence="1">The sequence shown here is derived from an EMBL/GenBank/DDBJ whole genome shotgun (WGS) entry which is preliminary data.</text>
</comment>
<dbReference type="EMBL" id="AESD01000213">
    <property type="protein sequence ID" value="EHJ13963.1"/>
    <property type="molecule type" value="Genomic_DNA"/>
</dbReference>
<dbReference type="AlphaFoldDB" id="G5J1G6"/>
<accession>G5J1G6</accession>
<name>G5J1G6_CROWT</name>
<sequence>MPTPILSQVDELLSTLKDLMPSIYQKDTLESIIGLLLDGQGNAVPHHCQTKSESAISRFLNHYNWCGMHCRFPP</sequence>
<protein>
    <submittedName>
        <fullName evidence="1">Uncharacterized protein</fullName>
    </submittedName>
</protein>
<evidence type="ECO:0000313" key="2">
    <source>
        <dbReference type="Proteomes" id="UP000003477"/>
    </source>
</evidence>
<reference evidence="1 2" key="1">
    <citation type="journal article" date="2011" name="Front. Microbiol.">
        <title>Two Strains of Crocosphaera watsonii with Highly Conserved Genomes are Distinguished by Strain-Specific Features.</title>
        <authorList>
            <person name="Bench S.R."/>
            <person name="Ilikchyan I.N."/>
            <person name="Tripp H.J."/>
            <person name="Zehr J.P."/>
        </authorList>
    </citation>
    <scope>NUCLEOTIDE SEQUENCE [LARGE SCALE GENOMIC DNA]</scope>
    <source>
        <strain evidence="1 2">WH 0003</strain>
    </source>
</reference>
<dbReference type="GeneID" id="88769777"/>